<dbReference type="Pfam" id="PF13905">
    <property type="entry name" value="Thioredoxin_8"/>
    <property type="match status" value="1"/>
</dbReference>
<evidence type="ECO:0000259" key="3">
    <source>
        <dbReference type="PROSITE" id="PS51352"/>
    </source>
</evidence>
<feature type="repeat" description="NHL" evidence="2">
    <location>
        <begin position="543"/>
        <end position="574"/>
    </location>
</feature>
<organism evidence="4 5">
    <name type="scientific">Diabrotica balteata</name>
    <name type="common">Banded cucumber beetle</name>
    <dbReference type="NCBI Taxonomy" id="107213"/>
    <lineage>
        <taxon>Eukaryota</taxon>
        <taxon>Metazoa</taxon>
        <taxon>Ecdysozoa</taxon>
        <taxon>Arthropoda</taxon>
        <taxon>Hexapoda</taxon>
        <taxon>Insecta</taxon>
        <taxon>Pterygota</taxon>
        <taxon>Neoptera</taxon>
        <taxon>Endopterygota</taxon>
        <taxon>Coleoptera</taxon>
        <taxon>Polyphaga</taxon>
        <taxon>Cucujiformia</taxon>
        <taxon>Chrysomeloidea</taxon>
        <taxon>Chrysomelidae</taxon>
        <taxon>Galerucinae</taxon>
        <taxon>Diabroticina</taxon>
        <taxon>Diabroticites</taxon>
        <taxon>Diabrotica</taxon>
    </lineage>
</organism>
<feature type="domain" description="Thioredoxin" evidence="3">
    <location>
        <begin position="53"/>
        <end position="203"/>
    </location>
</feature>
<keyword evidence="5" id="KW-1185">Reference proteome</keyword>
<dbReference type="OrthoDB" id="273823at2759"/>
<accession>A0A9N9SY88</accession>
<dbReference type="AlphaFoldDB" id="A0A9N9SY88"/>
<reference evidence="4" key="1">
    <citation type="submission" date="2022-01" db="EMBL/GenBank/DDBJ databases">
        <authorList>
            <person name="King R."/>
        </authorList>
    </citation>
    <scope>NUCLEOTIDE SEQUENCE</scope>
</reference>
<dbReference type="Proteomes" id="UP001153709">
    <property type="component" value="Chromosome 5"/>
</dbReference>
<dbReference type="Gene3D" id="2.120.10.30">
    <property type="entry name" value="TolB, C-terminal domain"/>
    <property type="match status" value="3"/>
</dbReference>
<dbReference type="InterPro" id="IPR045302">
    <property type="entry name" value="NHL2_NHL_rpt_dom"/>
</dbReference>
<dbReference type="PANTHER" id="PTHR46388:SF2">
    <property type="entry name" value="NHL REPEAT-CONTAINING PROTEIN 2"/>
    <property type="match status" value="1"/>
</dbReference>
<evidence type="ECO:0000313" key="4">
    <source>
        <dbReference type="EMBL" id="CAG9834493.1"/>
    </source>
</evidence>
<evidence type="ECO:0000256" key="2">
    <source>
        <dbReference type="PROSITE-ProRule" id="PRU00504"/>
    </source>
</evidence>
<dbReference type="Pfam" id="PF01436">
    <property type="entry name" value="NHL"/>
    <property type="match status" value="2"/>
</dbReference>
<dbReference type="Gene3D" id="3.40.30.10">
    <property type="entry name" value="Glutaredoxin"/>
    <property type="match status" value="1"/>
</dbReference>
<name>A0A9N9SY88_DIABA</name>
<dbReference type="InterPro" id="IPR001258">
    <property type="entry name" value="NHL_repeat"/>
</dbReference>
<dbReference type="EMBL" id="OU898280">
    <property type="protein sequence ID" value="CAG9834493.1"/>
    <property type="molecule type" value="Genomic_DNA"/>
</dbReference>
<dbReference type="InterPro" id="IPR012336">
    <property type="entry name" value="Thioredoxin-like_fold"/>
</dbReference>
<protein>
    <recommendedName>
        <fullName evidence="3">Thioredoxin domain-containing protein</fullName>
    </recommendedName>
</protein>
<sequence length="730" mass="81352">MNIFRKLFDSLSSKTVAYTTRRMSVNSLYYSHEQLTNFIELAKNEDEGVLQYLKHVQHVPIQDFTPGLEWFNTTEPLSMKKHLQGKIVVLDFFTYCCINCMHILPDLRELENKFSIEDGLVVVGVHSAKFENEKISSNILAAVQRYNISHPVVNDCNSDMWKKCGVHCWPTLLVLGPSGNPIVMLTGEGHKDNLILYIKNALKFYKEKNLISNHKLPIKSAYHLLPDLKGPLLFPGKITNILDENNHEILAVSDTGNNRILILKEDGTIIQQIGGNKLGFKDGSLEDAEFNNPQGLTFQNRDILFVADTENHAIRKVDLKNKKVDTVAGIGKQGDDMLGGNKGLEQAISSPWDLSIYRKQDMDPVGNPVIREVLIIAMAGTHQIWALFLEDTVWWKSKKYTAGTCINIVGSGREENRNNSYPHNAAFAQPSGLALCQNNKELYIADSESSSIRRISLVDGKVTPVVGGERDPSNLFAFGDKDGTLFDAKLQHALGVGITSDEKTLFVTDTYNHKVKKVNVADNSVCSIILPTEDATDGTSSTFKEPAGVCISSDNKKLYVADTNNHQIKVLHLNNQQNVTKVEKLELKKIENNKAEIDKSSYEILSRKPVSINSNGGKIILTVNFKFDNGLGLTEGAPQRWLVDLPDITWSSIPKNGSNLDLVETTISVPTNGIKQNQNIDFLFNLVTCTDDTCLPKSFIVRVPIVYQNSESKVTENISVLVKPENIILL</sequence>
<dbReference type="PROSITE" id="PS51125">
    <property type="entry name" value="NHL"/>
    <property type="match status" value="1"/>
</dbReference>
<gene>
    <name evidence="4" type="ORF">DIABBA_LOCUS7790</name>
</gene>
<dbReference type="SUPFAM" id="SSF101898">
    <property type="entry name" value="NHL repeat"/>
    <property type="match status" value="1"/>
</dbReference>
<dbReference type="InterPro" id="IPR036249">
    <property type="entry name" value="Thioredoxin-like_sf"/>
</dbReference>
<proteinExistence type="predicted"/>
<dbReference type="InterPro" id="IPR013766">
    <property type="entry name" value="Thioredoxin_domain"/>
</dbReference>
<dbReference type="PANTHER" id="PTHR46388">
    <property type="entry name" value="NHL REPEAT-CONTAINING PROTEIN 2"/>
    <property type="match status" value="1"/>
</dbReference>
<dbReference type="InterPro" id="IPR011042">
    <property type="entry name" value="6-blade_b-propeller_TolB-like"/>
</dbReference>
<evidence type="ECO:0000256" key="1">
    <source>
        <dbReference type="ARBA" id="ARBA00022737"/>
    </source>
</evidence>
<dbReference type="SUPFAM" id="SSF52833">
    <property type="entry name" value="Thioredoxin-like"/>
    <property type="match status" value="1"/>
</dbReference>
<keyword evidence="1" id="KW-0677">Repeat</keyword>
<dbReference type="PROSITE" id="PS51352">
    <property type="entry name" value="THIOREDOXIN_2"/>
    <property type="match status" value="1"/>
</dbReference>
<evidence type="ECO:0000313" key="5">
    <source>
        <dbReference type="Proteomes" id="UP001153709"/>
    </source>
</evidence>
<dbReference type="CDD" id="cd14951">
    <property type="entry name" value="NHL-2_like"/>
    <property type="match status" value="1"/>
</dbReference>